<dbReference type="Pfam" id="PF01507">
    <property type="entry name" value="PAPS_reduct"/>
    <property type="match status" value="1"/>
</dbReference>
<evidence type="ECO:0000313" key="3">
    <source>
        <dbReference type="Proteomes" id="UP001596395"/>
    </source>
</evidence>
<dbReference type="PANTHER" id="PTHR43196:SF1">
    <property type="entry name" value="SULFATE ADENYLYLTRANSFERASE SUBUNIT 2"/>
    <property type="match status" value="1"/>
</dbReference>
<dbReference type="RefSeq" id="WP_336348344.1">
    <property type="nucleotide sequence ID" value="NZ_JAZAQL010000001.1"/>
</dbReference>
<feature type="domain" description="Phosphoadenosine phosphosulphate reductase" evidence="1">
    <location>
        <begin position="47"/>
        <end position="225"/>
    </location>
</feature>
<accession>A0ABD5V8H1</accession>
<proteinExistence type="predicted"/>
<dbReference type="InterPro" id="IPR050128">
    <property type="entry name" value="Sulfate_adenylyltrnsfr_sub2"/>
</dbReference>
<organism evidence="2 3">
    <name type="scientific">Halorubellus litoreus</name>
    <dbReference type="NCBI Taxonomy" id="755308"/>
    <lineage>
        <taxon>Archaea</taxon>
        <taxon>Methanobacteriati</taxon>
        <taxon>Methanobacteriota</taxon>
        <taxon>Stenosarchaea group</taxon>
        <taxon>Halobacteria</taxon>
        <taxon>Halobacteriales</taxon>
        <taxon>Halorubellaceae</taxon>
        <taxon>Halorubellus</taxon>
    </lineage>
</organism>
<evidence type="ECO:0000259" key="1">
    <source>
        <dbReference type="Pfam" id="PF01507"/>
    </source>
</evidence>
<protein>
    <submittedName>
        <fullName evidence="2">Phosphoadenosine phosphosulfate reductase family protein</fullName>
    </submittedName>
</protein>
<evidence type="ECO:0000313" key="2">
    <source>
        <dbReference type="EMBL" id="MFC6951306.1"/>
    </source>
</evidence>
<sequence length="315" mass="35438">MSTFPEYVTVDYERGASETPADYASLESKFAVAAETVRTALEQYENPAVMFTGGKDSTLVAYVVREVAVEGGFDLPPLVFLDHYRHFEETLAFAERWADEWGFELVVARNDAFASFEPGSEVAVADLPEHTQRELREVLEYDDDAFVFSPDTLAGNHLLKTVALNETITDRGFDGVFSGIRWDEQDARATETFFSPRHDAEKYPPHDRVHPILAFDERAVWDAIWGYVVPDSVPGYPDGHVPVDVLDLPDDLDVLDLPVHPLYFEGYRSLGTKEGSAANDDRAAWTQDVEGTTEREGRAQDKEDIMARLRDLGYM</sequence>
<comment type="caution">
    <text evidence="2">The sequence shown here is derived from an EMBL/GenBank/DDBJ whole genome shotgun (WGS) entry which is preliminary data.</text>
</comment>
<dbReference type="Proteomes" id="UP001596395">
    <property type="component" value="Unassembled WGS sequence"/>
</dbReference>
<dbReference type="AlphaFoldDB" id="A0ABD5V8H1"/>
<reference evidence="2 3" key="1">
    <citation type="journal article" date="2019" name="Int. J. Syst. Evol. Microbiol.">
        <title>The Global Catalogue of Microorganisms (GCM) 10K type strain sequencing project: providing services to taxonomists for standard genome sequencing and annotation.</title>
        <authorList>
            <consortium name="The Broad Institute Genomics Platform"/>
            <consortium name="The Broad Institute Genome Sequencing Center for Infectious Disease"/>
            <person name="Wu L."/>
            <person name="Ma J."/>
        </authorList>
    </citation>
    <scope>NUCLEOTIDE SEQUENCE [LARGE SCALE GENOMIC DNA]</scope>
    <source>
        <strain evidence="2 3">GX26</strain>
    </source>
</reference>
<dbReference type="SUPFAM" id="SSF52402">
    <property type="entry name" value="Adenine nucleotide alpha hydrolases-like"/>
    <property type="match status" value="1"/>
</dbReference>
<name>A0ABD5V8H1_9EURY</name>
<dbReference type="InterPro" id="IPR002500">
    <property type="entry name" value="PAPS_reduct_dom"/>
</dbReference>
<dbReference type="PANTHER" id="PTHR43196">
    <property type="entry name" value="SULFATE ADENYLYLTRANSFERASE SUBUNIT 2"/>
    <property type="match status" value="1"/>
</dbReference>
<gene>
    <name evidence="2" type="ORF">ACFQGB_00390</name>
</gene>
<dbReference type="InterPro" id="IPR014729">
    <property type="entry name" value="Rossmann-like_a/b/a_fold"/>
</dbReference>
<dbReference type="EMBL" id="JBHSXN010000001">
    <property type="protein sequence ID" value="MFC6951306.1"/>
    <property type="molecule type" value="Genomic_DNA"/>
</dbReference>
<dbReference type="Gene3D" id="3.40.50.620">
    <property type="entry name" value="HUPs"/>
    <property type="match status" value="1"/>
</dbReference>
<keyword evidence="3" id="KW-1185">Reference proteome</keyword>